<evidence type="ECO:0000259" key="1">
    <source>
        <dbReference type="PROSITE" id="PS50883"/>
    </source>
</evidence>
<dbReference type="Pfam" id="PF00563">
    <property type="entry name" value="EAL"/>
    <property type="match status" value="1"/>
</dbReference>
<protein>
    <recommendedName>
        <fullName evidence="1">EAL domain-containing protein</fullName>
    </recommendedName>
</protein>
<evidence type="ECO:0000313" key="3">
    <source>
        <dbReference type="Proteomes" id="UP000190198"/>
    </source>
</evidence>
<comment type="caution">
    <text evidence="2">The sequence shown here is derived from an EMBL/GenBank/DDBJ whole genome shotgun (WGS) entry which is preliminary data.</text>
</comment>
<dbReference type="PANTHER" id="PTHR33121">
    <property type="entry name" value="CYCLIC DI-GMP PHOSPHODIESTERASE PDEF"/>
    <property type="match status" value="1"/>
</dbReference>
<dbReference type="GO" id="GO:0071111">
    <property type="term" value="F:cyclic-guanylate-specific phosphodiesterase activity"/>
    <property type="evidence" value="ECO:0007669"/>
    <property type="project" value="InterPro"/>
</dbReference>
<dbReference type="EMBL" id="MPRK01000274">
    <property type="protein sequence ID" value="OOZ37591.1"/>
    <property type="molecule type" value="Genomic_DNA"/>
</dbReference>
<dbReference type="Gene3D" id="3.20.20.450">
    <property type="entry name" value="EAL domain"/>
    <property type="match status" value="1"/>
</dbReference>
<dbReference type="PANTHER" id="PTHR33121:SF70">
    <property type="entry name" value="SIGNALING PROTEIN YKOW"/>
    <property type="match status" value="1"/>
</dbReference>
<name>A0A1T2KXR3_9GAMM</name>
<dbReference type="SUPFAM" id="SSF141868">
    <property type="entry name" value="EAL domain-like"/>
    <property type="match status" value="1"/>
</dbReference>
<dbReference type="AlphaFoldDB" id="A0A1T2KXR3"/>
<keyword evidence="3" id="KW-1185">Reference proteome</keyword>
<gene>
    <name evidence="2" type="ORF">BOW52_10140</name>
</gene>
<dbReference type="InterPro" id="IPR001633">
    <property type="entry name" value="EAL_dom"/>
</dbReference>
<dbReference type="PROSITE" id="PS50883">
    <property type="entry name" value="EAL"/>
    <property type="match status" value="1"/>
</dbReference>
<organism evidence="2 3">
    <name type="scientific">Solemya elarraichensis gill symbiont</name>
    <dbReference type="NCBI Taxonomy" id="1918949"/>
    <lineage>
        <taxon>Bacteria</taxon>
        <taxon>Pseudomonadati</taxon>
        <taxon>Pseudomonadota</taxon>
        <taxon>Gammaproteobacteria</taxon>
        <taxon>sulfur-oxidizing symbionts</taxon>
    </lineage>
</organism>
<dbReference type="InterPro" id="IPR035919">
    <property type="entry name" value="EAL_sf"/>
</dbReference>
<evidence type="ECO:0000313" key="2">
    <source>
        <dbReference type="EMBL" id="OOZ37591.1"/>
    </source>
</evidence>
<sequence>MVSAIIRMRHILGLDVISEGVESISQMAMLTEQGCDIVQGYIYSQPIPPEKVTILLQREM</sequence>
<feature type="domain" description="EAL" evidence="1">
    <location>
        <begin position="1"/>
        <end position="60"/>
    </location>
</feature>
<reference evidence="2 3" key="1">
    <citation type="submission" date="2016-11" db="EMBL/GenBank/DDBJ databases">
        <title>Mixed transmission modes and dynamic genome evolution in an obligate animal-bacterial symbiosis.</title>
        <authorList>
            <person name="Russell S.L."/>
            <person name="Corbett-Detig R.B."/>
            <person name="Cavanaugh C.M."/>
        </authorList>
    </citation>
    <scope>NUCLEOTIDE SEQUENCE [LARGE SCALE GENOMIC DNA]</scope>
    <source>
        <strain evidence="2">Sp-SM6</strain>
    </source>
</reference>
<dbReference type="Proteomes" id="UP000190198">
    <property type="component" value="Unassembled WGS sequence"/>
</dbReference>
<proteinExistence type="predicted"/>
<dbReference type="InterPro" id="IPR050706">
    <property type="entry name" value="Cyclic-di-GMP_PDE-like"/>
</dbReference>
<accession>A0A1T2KXR3</accession>